<reference evidence="2 3" key="1">
    <citation type="journal article" date="2018" name="Sci. Data">
        <title>The draft genome sequence of cork oak.</title>
        <authorList>
            <person name="Ramos A.M."/>
            <person name="Usie A."/>
            <person name="Barbosa P."/>
            <person name="Barros P.M."/>
            <person name="Capote T."/>
            <person name="Chaves I."/>
            <person name="Simoes F."/>
            <person name="Abreu I."/>
            <person name="Carrasquinho I."/>
            <person name="Faro C."/>
            <person name="Guimaraes J.B."/>
            <person name="Mendonca D."/>
            <person name="Nobrega F."/>
            <person name="Rodrigues L."/>
            <person name="Saibo N.J.M."/>
            <person name="Varela M.C."/>
            <person name="Egas C."/>
            <person name="Matos J."/>
            <person name="Miguel C.M."/>
            <person name="Oliveira M.M."/>
            <person name="Ricardo C.P."/>
            <person name="Goncalves S."/>
        </authorList>
    </citation>
    <scope>NUCLEOTIDE SEQUENCE [LARGE SCALE GENOMIC DNA]</scope>
    <source>
        <strain evidence="3">cv. HL8</strain>
    </source>
</reference>
<accession>A0AAW0LGG5</accession>
<name>A0AAW0LGG5_QUESU</name>
<dbReference type="Proteomes" id="UP000237347">
    <property type="component" value="Unassembled WGS sequence"/>
</dbReference>
<organism evidence="2 3">
    <name type="scientific">Quercus suber</name>
    <name type="common">Cork oak</name>
    <dbReference type="NCBI Taxonomy" id="58331"/>
    <lineage>
        <taxon>Eukaryota</taxon>
        <taxon>Viridiplantae</taxon>
        <taxon>Streptophyta</taxon>
        <taxon>Embryophyta</taxon>
        <taxon>Tracheophyta</taxon>
        <taxon>Spermatophyta</taxon>
        <taxon>Magnoliopsida</taxon>
        <taxon>eudicotyledons</taxon>
        <taxon>Gunneridae</taxon>
        <taxon>Pentapetalae</taxon>
        <taxon>rosids</taxon>
        <taxon>fabids</taxon>
        <taxon>Fagales</taxon>
        <taxon>Fagaceae</taxon>
        <taxon>Quercus</taxon>
    </lineage>
</organism>
<gene>
    <name evidence="2" type="ORF">CFP56_043629</name>
</gene>
<sequence length="83" mass="9588">MMYSIAEPNVYSKTRFVLGESGTLRKYTWEDTQYDKKNGLTRKTRMLAILGISVVVMVLAVSIVYWLVMRNKMGKQVFAQSFV</sequence>
<protein>
    <submittedName>
        <fullName evidence="2">Uncharacterized protein</fullName>
    </submittedName>
</protein>
<keyword evidence="1" id="KW-0472">Membrane</keyword>
<dbReference type="EMBL" id="PKMF04000095">
    <property type="protein sequence ID" value="KAK7850803.1"/>
    <property type="molecule type" value="Genomic_DNA"/>
</dbReference>
<evidence type="ECO:0000256" key="1">
    <source>
        <dbReference type="SAM" id="Phobius"/>
    </source>
</evidence>
<evidence type="ECO:0000313" key="2">
    <source>
        <dbReference type="EMBL" id="KAK7850803.1"/>
    </source>
</evidence>
<proteinExistence type="predicted"/>
<feature type="transmembrane region" description="Helical" evidence="1">
    <location>
        <begin position="46"/>
        <end position="68"/>
    </location>
</feature>
<keyword evidence="3" id="KW-1185">Reference proteome</keyword>
<dbReference type="AlphaFoldDB" id="A0AAW0LGG5"/>
<keyword evidence="1" id="KW-0812">Transmembrane</keyword>
<comment type="caution">
    <text evidence="2">The sequence shown here is derived from an EMBL/GenBank/DDBJ whole genome shotgun (WGS) entry which is preliminary data.</text>
</comment>
<keyword evidence="1" id="KW-1133">Transmembrane helix</keyword>
<evidence type="ECO:0000313" key="3">
    <source>
        <dbReference type="Proteomes" id="UP000237347"/>
    </source>
</evidence>